<feature type="region of interest" description="Disordered" evidence="1">
    <location>
        <begin position="529"/>
        <end position="575"/>
    </location>
</feature>
<dbReference type="OrthoDB" id="1920576at2759"/>
<feature type="compositionally biased region" description="Polar residues" evidence="1">
    <location>
        <begin position="552"/>
        <end position="564"/>
    </location>
</feature>
<evidence type="ECO:0000313" key="2">
    <source>
        <dbReference type="EMBL" id="KAG1361195.1"/>
    </source>
</evidence>
<feature type="compositionally biased region" description="Polar residues" evidence="1">
    <location>
        <begin position="281"/>
        <end position="298"/>
    </location>
</feature>
<protein>
    <submittedName>
        <fullName evidence="2">Uncharacterized protein</fullName>
    </submittedName>
</protein>
<name>A0A8K0ILQ8_COCNU</name>
<dbReference type="Pfam" id="PF05623">
    <property type="entry name" value="DUF789"/>
    <property type="match status" value="1"/>
</dbReference>
<accession>A0A8K0ILQ8</accession>
<dbReference type="EMBL" id="CM017880">
    <property type="protein sequence ID" value="KAG1361195.1"/>
    <property type="molecule type" value="Genomic_DNA"/>
</dbReference>
<feature type="region of interest" description="Disordered" evidence="1">
    <location>
        <begin position="274"/>
        <end position="329"/>
    </location>
</feature>
<organism evidence="2 3">
    <name type="scientific">Cocos nucifera</name>
    <name type="common">Coconut palm</name>
    <dbReference type="NCBI Taxonomy" id="13894"/>
    <lineage>
        <taxon>Eukaryota</taxon>
        <taxon>Viridiplantae</taxon>
        <taxon>Streptophyta</taxon>
        <taxon>Embryophyta</taxon>
        <taxon>Tracheophyta</taxon>
        <taxon>Spermatophyta</taxon>
        <taxon>Magnoliopsida</taxon>
        <taxon>Liliopsida</taxon>
        <taxon>Arecaceae</taxon>
        <taxon>Arecoideae</taxon>
        <taxon>Cocoseae</taxon>
        <taxon>Attaleinae</taxon>
        <taxon>Cocos</taxon>
    </lineage>
</organism>
<feature type="region of interest" description="Disordered" evidence="1">
    <location>
        <begin position="403"/>
        <end position="423"/>
    </location>
</feature>
<feature type="region of interest" description="Disordered" evidence="1">
    <location>
        <begin position="192"/>
        <end position="240"/>
    </location>
</feature>
<dbReference type="InterPro" id="IPR008507">
    <property type="entry name" value="DUF789"/>
</dbReference>
<dbReference type="PANTHER" id="PTHR32010">
    <property type="entry name" value="PHOTOSYSTEM II STABILITY/ASSEMBLY FACTOR HCF136, CHLOROPLASTIC"/>
    <property type="match status" value="1"/>
</dbReference>
<comment type="caution">
    <text evidence="2">The sequence shown here is derived from an EMBL/GenBank/DDBJ whole genome shotgun (WGS) entry which is preliminary data.</text>
</comment>
<dbReference type="Proteomes" id="UP000797356">
    <property type="component" value="Chromosome 9"/>
</dbReference>
<dbReference type="PANTHER" id="PTHR32010:SF18">
    <property type="entry name" value="DUF789 FAMILY PROTEIN"/>
    <property type="match status" value="1"/>
</dbReference>
<reference evidence="2" key="2">
    <citation type="submission" date="2019-07" db="EMBL/GenBank/DDBJ databases">
        <authorList>
            <person name="Yang Y."/>
            <person name="Bocs S."/>
            <person name="Baudouin L."/>
        </authorList>
    </citation>
    <scope>NUCLEOTIDE SEQUENCE</scope>
    <source>
        <tissue evidence="2">Spear leaf of Hainan Tall coconut</tissue>
    </source>
</reference>
<feature type="compositionally biased region" description="Basic residues" evidence="1">
    <location>
        <begin position="198"/>
        <end position="220"/>
    </location>
</feature>
<evidence type="ECO:0000313" key="3">
    <source>
        <dbReference type="Proteomes" id="UP000797356"/>
    </source>
</evidence>
<proteinExistence type="predicted"/>
<sequence>MPCGHLRTNSNVEKVAERRSRTLFKRSLDQSKYKFCSKEREAPGHALRNCGQRCIIFTLVALDLDAYWKLAPLLPSLQGVDVRNHLGSGAPSDMDGLGSSLPPQAIIFHLDLPKEQNINLLECTDSAKPLLVCNSSGGFVLGESYNRNKWSKPFGNSSGTPPGCLVSDNLSSSVSDSLSAVDSDFLVSEIPKGDKSVKRNSRKKGKKKGKQYKRATRKKVTSGLDIQHEQSVCSPVSDTTTNSDLVCLGERTSENSASEKAAFPSLSIEDATAEKDDSEHNNIYTDCPTTLMSSTSYSDEIDESDQIASLSQESAGKESSYDSATSVNNVSSTAQTPEIILMIFDENNKNINPKQNSNFSDNSPSISSDSYSTPMLDSYLNDWNSNISENSIDDVETLLSVKDDNGLSSSGGGMTSDSRNSDTSCHTTAVNLCDINSEMLSDGCIGNSCWSKDVVNTCNGTERAQCSSEACSSNDFLPVSGKRGRRAKKMTGASQNGPNRFHGPTGKENNHSVWQKVQKIDTEAPIHETEAINAVAPQDNTSSKGSSARIRSGTSVGRKQNQSGKPHRNSSSDEVVKADLCKVASDTVNTSEVASKLIDGNSVHHVRKKASSAFKQAYQYSRKGSYAAKVSMNKASKNHVPPNEGMPILPQVNHGKHISTGLRSPCSTDHQQLLAAPADKIDHFHPEPQQKAQNYMEEVASSGNSDGIVCDLSSPTAYNDIGASPSDSLDQVYIEVTSDSSSKYSKEELCLTDSEGNQCLKLETESSHTEWIKPDSGTGSVLQKWVPVGWKESMVFNTSHLNNIKVSVAEDLVPHKLDSWNVKTEVSTSNTRYFTPLTGGGFPCSSPRAEDKVFSSVEADQANSKLRNHPHVAEESGGVLAVSNCQSHEVKIQCFSRSESDLDKIIEAVHDAHKLHIVAESARLASGSPLADFEGFLCSASPVIGQTHSIRSCRTCSKEQLIGDSLCLHQIPSISLKSLWQWYEEPGCFGLEVKAQDYHKSKRLHNGYSEFSAYFVPYLSAVQLFGRSRNTRNDSPDEVAIASEVDKRLKTPSNLCSLPIFSMLLPQPFKEIDTCLSESSSSAKDEFCHQLDRSACKGDVELIFEYFESDQPPWRRPLFEKINELIGGDTISHCRAFGDPLKLESINLHDLHPASWYSVAWYPIYRIPDGNFRAAFLTYHSLGHFVHRSSSSKASDSFGCMVSPVVGLQTYNDKGECWFKLKDSFSEVIQNEETRYSNPSEILKERLRTLKQVANVIARASVFKGNQRSVNRHPDYEFFLSRSQ</sequence>
<gene>
    <name evidence="2" type="ORF">COCNU_09G006580</name>
</gene>
<feature type="compositionally biased region" description="Polar residues" evidence="1">
    <location>
        <begin position="229"/>
        <end position="240"/>
    </location>
</feature>
<evidence type="ECO:0000256" key="1">
    <source>
        <dbReference type="SAM" id="MobiDB-lite"/>
    </source>
</evidence>
<keyword evidence="3" id="KW-1185">Reference proteome</keyword>
<feature type="region of interest" description="Disordered" evidence="1">
    <location>
        <begin position="482"/>
        <end position="510"/>
    </location>
</feature>
<reference evidence="2" key="1">
    <citation type="journal article" date="2017" name="Gigascience">
        <title>The genome draft of coconut (Cocos nucifera).</title>
        <authorList>
            <person name="Xiao Y."/>
            <person name="Xu P."/>
            <person name="Fan H."/>
            <person name="Baudouin L."/>
            <person name="Xia W."/>
            <person name="Bocs S."/>
            <person name="Xu J."/>
            <person name="Li Q."/>
            <person name="Guo A."/>
            <person name="Zhou L."/>
            <person name="Li J."/>
            <person name="Wu Y."/>
            <person name="Ma Z."/>
            <person name="Armero A."/>
            <person name="Issali A.E."/>
            <person name="Liu N."/>
            <person name="Peng M."/>
            <person name="Yang Y."/>
        </authorList>
    </citation>
    <scope>NUCLEOTIDE SEQUENCE</scope>
    <source>
        <tissue evidence="2">Spear leaf of Hainan Tall coconut</tissue>
    </source>
</reference>